<dbReference type="PANTHER" id="PTHR11079">
    <property type="entry name" value="CYTOSINE DEAMINASE FAMILY MEMBER"/>
    <property type="match status" value="1"/>
</dbReference>
<reference evidence="5" key="1">
    <citation type="submission" date="2020-09" db="EMBL/GenBank/DDBJ databases">
        <title>A novel bacterium of genus Mangrovicoccus, isolated from South China Sea.</title>
        <authorList>
            <person name="Huang H."/>
            <person name="Mo K."/>
            <person name="Hu Y."/>
        </authorList>
    </citation>
    <scope>NUCLEOTIDE SEQUENCE</scope>
    <source>
        <strain evidence="5">HB182678</strain>
    </source>
</reference>
<keyword evidence="6" id="KW-1185">Reference proteome</keyword>
<dbReference type="GO" id="GO:0008835">
    <property type="term" value="F:diaminohydroxyphosphoribosylaminopyrimidine deaminase activity"/>
    <property type="evidence" value="ECO:0007669"/>
    <property type="project" value="UniProtKB-EC"/>
</dbReference>
<dbReference type="Gene3D" id="3.40.140.10">
    <property type="entry name" value="Cytidine Deaminase, domain 2"/>
    <property type="match status" value="1"/>
</dbReference>
<keyword evidence="2" id="KW-0686">Riboflavin biosynthesis</keyword>
<protein>
    <submittedName>
        <fullName evidence="5">Bifunctional diaminohydroxyphosphoribosylaminopyrimidine deaminase/5-amino-6-(5-phosphoribosylamino)uracil reductase RibD</fullName>
        <ecNumber evidence="5">1.1.1.193</ecNumber>
        <ecNumber evidence="5">3.5.4.26</ecNumber>
    </submittedName>
</protein>
<evidence type="ECO:0000256" key="1">
    <source>
        <dbReference type="ARBA" id="ARBA00005104"/>
    </source>
</evidence>
<dbReference type="RefSeq" id="WP_193186072.1">
    <property type="nucleotide sequence ID" value="NZ_JACVXA010000080.1"/>
</dbReference>
<dbReference type="InterPro" id="IPR004794">
    <property type="entry name" value="Eubact_RibD"/>
</dbReference>
<organism evidence="5 6">
    <name type="scientific">Mangrovicoccus algicola</name>
    <dbReference type="NCBI Taxonomy" id="2771008"/>
    <lineage>
        <taxon>Bacteria</taxon>
        <taxon>Pseudomonadati</taxon>
        <taxon>Pseudomonadota</taxon>
        <taxon>Alphaproteobacteria</taxon>
        <taxon>Rhodobacterales</taxon>
        <taxon>Paracoccaceae</taxon>
        <taxon>Mangrovicoccus</taxon>
    </lineage>
</organism>
<dbReference type="InterPro" id="IPR002125">
    <property type="entry name" value="CMP_dCMP_dom"/>
</dbReference>
<comment type="caution">
    <text evidence="5">The sequence shown here is derived from an EMBL/GenBank/DDBJ whole genome shotgun (WGS) entry which is preliminary data.</text>
</comment>
<dbReference type="SUPFAM" id="SSF53927">
    <property type="entry name" value="Cytidine deaminase-like"/>
    <property type="match status" value="1"/>
</dbReference>
<dbReference type="Proteomes" id="UP000609121">
    <property type="component" value="Unassembled WGS sequence"/>
</dbReference>
<dbReference type="PANTHER" id="PTHR11079:SF162">
    <property type="entry name" value="RIBOFLAVIN BIOSYNTHESIS PROTEIN PYRD, CHLOROPLASTIC"/>
    <property type="match status" value="1"/>
</dbReference>
<dbReference type="AlphaFoldDB" id="A0A8J6ZEH7"/>
<evidence type="ECO:0000313" key="5">
    <source>
        <dbReference type="EMBL" id="MBE3640256.1"/>
    </source>
</evidence>
<dbReference type="NCBIfam" id="TIGR00326">
    <property type="entry name" value="eubact_ribD"/>
    <property type="match status" value="1"/>
</dbReference>
<dbReference type="CDD" id="cd01284">
    <property type="entry name" value="Riboflavin_deaminase-reductase"/>
    <property type="match status" value="1"/>
</dbReference>
<dbReference type="Pfam" id="PF00383">
    <property type="entry name" value="dCMP_cyt_deam_1"/>
    <property type="match status" value="1"/>
</dbReference>
<dbReference type="UniPathway" id="UPA00275"/>
<feature type="region of interest" description="Disordered" evidence="3">
    <location>
        <begin position="220"/>
        <end position="240"/>
    </location>
</feature>
<dbReference type="EMBL" id="JACVXA010000080">
    <property type="protein sequence ID" value="MBE3640256.1"/>
    <property type="molecule type" value="Genomic_DNA"/>
</dbReference>
<dbReference type="GO" id="GO:0009231">
    <property type="term" value="P:riboflavin biosynthetic process"/>
    <property type="evidence" value="ECO:0007669"/>
    <property type="project" value="UniProtKB-UniPathway"/>
</dbReference>
<keyword evidence="5" id="KW-0378">Hydrolase</keyword>
<evidence type="ECO:0000256" key="3">
    <source>
        <dbReference type="SAM" id="MobiDB-lite"/>
    </source>
</evidence>
<dbReference type="InterPro" id="IPR016193">
    <property type="entry name" value="Cytidine_deaminase-like"/>
</dbReference>
<name>A0A8J6ZEH7_9RHOB</name>
<evidence type="ECO:0000259" key="4">
    <source>
        <dbReference type="PROSITE" id="PS51747"/>
    </source>
</evidence>
<evidence type="ECO:0000313" key="6">
    <source>
        <dbReference type="Proteomes" id="UP000609121"/>
    </source>
</evidence>
<dbReference type="EC" id="3.5.4.26" evidence="5"/>
<accession>A0A8J6ZEH7</accession>
<dbReference type="PROSITE" id="PS51747">
    <property type="entry name" value="CYT_DCMP_DEAMINASES_2"/>
    <property type="match status" value="1"/>
</dbReference>
<proteinExistence type="predicted"/>
<evidence type="ECO:0000256" key="2">
    <source>
        <dbReference type="ARBA" id="ARBA00022619"/>
    </source>
</evidence>
<sequence length="240" mass="24325">MQRALALARGVRGQVWPNPPVGCVVVRDGLVLAEAATHPGGRPHAERAALEQAVDAAGATLYVTLEPCCHWGRTPPCTDAIIAAGIRRVVCAIRDPDPRVNGGGFARLQDAGIELSAGLCAREAAQVMSGFFHRVRTGRPELSLLDAPARSAPEGVDALLKTVDGRLAVRPAGRPAQTLPGGGTPDAAGLLTELGGMGLTSIAVPAGDPVAAILRPFAGAGAAGQGAVPEPGRTRSSPTG</sequence>
<comment type="pathway">
    <text evidence="1">Cofactor biosynthesis; riboflavin biosynthesis.</text>
</comment>
<gene>
    <name evidence="5" type="primary">ribD</name>
    <name evidence="5" type="ORF">ICN82_18785</name>
</gene>
<dbReference type="EC" id="1.1.1.193" evidence="5"/>
<keyword evidence="5" id="KW-0560">Oxidoreductase</keyword>
<feature type="domain" description="CMP/dCMP-type deaminase" evidence="4">
    <location>
        <begin position="1"/>
        <end position="108"/>
    </location>
</feature>
<dbReference type="GO" id="GO:0008703">
    <property type="term" value="F:5-amino-6-(5-phosphoribosylamino)uracil reductase activity"/>
    <property type="evidence" value="ECO:0007669"/>
    <property type="project" value="UniProtKB-EC"/>
</dbReference>